<dbReference type="EMBL" id="VIWP01000024">
    <property type="protein sequence ID" value="TWF42209.1"/>
    <property type="molecule type" value="Genomic_DNA"/>
</dbReference>
<protein>
    <submittedName>
        <fullName evidence="1">Uncharacterized protein</fullName>
    </submittedName>
</protein>
<comment type="caution">
    <text evidence="1">The sequence shown here is derived from an EMBL/GenBank/DDBJ whole genome shotgun (WGS) entry which is preliminary data.</text>
</comment>
<dbReference type="AlphaFoldDB" id="A0A561PVQ7"/>
<organism evidence="1 2">
    <name type="scientific">Neorhizobium alkalisoli</name>
    <dbReference type="NCBI Taxonomy" id="528178"/>
    <lineage>
        <taxon>Bacteria</taxon>
        <taxon>Pseudomonadati</taxon>
        <taxon>Pseudomonadota</taxon>
        <taxon>Alphaproteobacteria</taxon>
        <taxon>Hyphomicrobiales</taxon>
        <taxon>Rhizobiaceae</taxon>
        <taxon>Rhizobium/Agrobacterium group</taxon>
        <taxon>Neorhizobium</taxon>
    </lineage>
</organism>
<name>A0A561PVQ7_9HYPH</name>
<evidence type="ECO:0000313" key="1">
    <source>
        <dbReference type="EMBL" id="TWF42209.1"/>
    </source>
</evidence>
<evidence type="ECO:0000313" key="2">
    <source>
        <dbReference type="Proteomes" id="UP000320653"/>
    </source>
</evidence>
<reference evidence="1 2" key="1">
    <citation type="submission" date="2019-06" db="EMBL/GenBank/DDBJ databases">
        <title>Sorghum-associated microbial communities from plants grown in Nebraska, USA.</title>
        <authorList>
            <person name="Schachtman D."/>
        </authorList>
    </citation>
    <scope>NUCLEOTIDE SEQUENCE [LARGE SCALE GENOMIC DNA]</scope>
    <source>
        <strain evidence="1 2">1225</strain>
    </source>
</reference>
<accession>A0A561PVQ7</accession>
<dbReference type="Proteomes" id="UP000320653">
    <property type="component" value="Unassembled WGS sequence"/>
</dbReference>
<gene>
    <name evidence="1" type="ORF">FHW37_12410</name>
</gene>
<keyword evidence="2" id="KW-1185">Reference proteome</keyword>
<proteinExistence type="predicted"/>
<dbReference type="RefSeq" id="WP_145643802.1">
    <property type="nucleotide sequence ID" value="NZ_VIWP01000024.1"/>
</dbReference>
<sequence>MWVRFTRRHVWHATPGTSIAYKPDGGPFKDGRYSVTRDCASDAVAKGVALKVPTPTRPK</sequence>